<dbReference type="EMBL" id="JBICZW010000020">
    <property type="protein sequence ID" value="MFG3192473.1"/>
    <property type="molecule type" value="Genomic_DNA"/>
</dbReference>
<comment type="caution">
    <text evidence="6">The sequence shown here is derived from an EMBL/GenBank/DDBJ whole genome shotgun (WGS) entry which is preliminary data.</text>
</comment>
<dbReference type="InterPro" id="IPR020476">
    <property type="entry name" value="Nudix_hydrolase"/>
</dbReference>
<evidence type="ECO:0000259" key="5">
    <source>
        <dbReference type="PROSITE" id="PS51462"/>
    </source>
</evidence>
<evidence type="ECO:0000256" key="4">
    <source>
        <dbReference type="RuleBase" id="RU003476"/>
    </source>
</evidence>
<protein>
    <submittedName>
        <fullName evidence="6">NUDIX domain-containing protein</fullName>
    </submittedName>
</protein>
<evidence type="ECO:0000313" key="6">
    <source>
        <dbReference type="EMBL" id="MFG3192473.1"/>
    </source>
</evidence>
<keyword evidence="3 4" id="KW-0378">Hydrolase</keyword>
<comment type="cofactor">
    <cofactor evidence="1">
        <name>Mg(2+)</name>
        <dbReference type="ChEBI" id="CHEBI:18420"/>
    </cofactor>
</comment>
<organism evidence="6 7">
    <name type="scientific">Streptomyces omiyaensis</name>
    <dbReference type="NCBI Taxonomy" id="68247"/>
    <lineage>
        <taxon>Bacteria</taxon>
        <taxon>Bacillati</taxon>
        <taxon>Actinomycetota</taxon>
        <taxon>Actinomycetes</taxon>
        <taxon>Kitasatosporales</taxon>
        <taxon>Streptomycetaceae</taxon>
        <taxon>Streptomyces</taxon>
    </lineage>
</organism>
<name>A0ABW7BZC4_9ACTN</name>
<comment type="similarity">
    <text evidence="2 4">Belongs to the Nudix hydrolase family.</text>
</comment>
<reference evidence="6 7" key="1">
    <citation type="submission" date="2024-10" db="EMBL/GenBank/DDBJ databases">
        <title>The Natural Products Discovery Center: Release of the First 8490 Sequenced Strains for Exploring Actinobacteria Biosynthetic Diversity.</title>
        <authorList>
            <person name="Kalkreuter E."/>
            <person name="Kautsar S.A."/>
            <person name="Yang D."/>
            <person name="Bader C.D."/>
            <person name="Teijaro C.N."/>
            <person name="Fluegel L."/>
            <person name="Davis C.M."/>
            <person name="Simpson J.R."/>
            <person name="Lauterbach L."/>
            <person name="Steele A.D."/>
            <person name="Gui C."/>
            <person name="Meng S."/>
            <person name="Li G."/>
            <person name="Viehrig K."/>
            <person name="Ye F."/>
            <person name="Su P."/>
            <person name="Kiefer A.F."/>
            <person name="Nichols A."/>
            <person name="Cepeda A.J."/>
            <person name="Yan W."/>
            <person name="Fan B."/>
            <person name="Jiang Y."/>
            <person name="Adhikari A."/>
            <person name="Zheng C.-J."/>
            <person name="Schuster L."/>
            <person name="Cowan T.M."/>
            <person name="Smanski M.J."/>
            <person name="Chevrette M.G."/>
            <person name="De Carvalho L.P.S."/>
            <person name="Shen B."/>
        </authorList>
    </citation>
    <scope>NUCLEOTIDE SEQUENCE [LARGE SCALE GENOMIC DNA]</scope>
    <source>
        <strain evidence="6 7">NPDC048229</strain>
    </source>
</reference>
<proteinExistence type="inferred from homology"/>
<dbReference type="PROSITE" id="PS51462">
    <property type="entry name" value="NUDIX"/>
    <property type="match status" value="1"/>
</dbReference>
<dbReference type="InterPro" id="IPR020084">
    <property type="entry name" value="NUDIX_hydrolase_CS"/>
</dbReference>
<dbReference type="InterPro" id="IPR015797">
    <property type="entry name" value="NUDIX_hydrolase-like_dom_sf"/>
</dbReference>
<dbReference type="PANTHER" id="PTHR43046">
    <property type="entry name" value="GDP-MANNOSE MANNOSYL HYDROLASE"/>
    <property type="match status" value="1"/>
</dbReference>
<accession>A0ABW7BZC4</accession>
<sequence length="159" mass="17179">MINTSVMNSRNAVCVIVHDKDADTIAAVLYGARNWSPQPAWTLPGGKAEPGEALDEAAARELKEETGLLVDPADLALVHVIHVEQGWDQAGQFVLFVFATDTWAGELTNTEPDKHLTAEWVTASRLPTPAFPTSTQALAAYQDEGPSFSRYGWSVTAAQ</sequence>
<dbReference type="PANTHER" id="PTHR43046:SF14">
    <property type="entry name" value="MUTT_NUDIX FAMILY PROTEIN"/>
    <property type="match status" value="1"/>
</dbReference>
<dbReference type="RefSeq" id="WP_392884169.1">
    <property type="nucleotide sequence ID" value="NZ_JBICZW010000020.1"/>
</dbReference>
<dbReference type="Proteomes" id="UP001604282">
    <property type="component" value="Unassembled WGS sequence"/>
</dbReference>
<dbReference type="Gene3D" id="3.90.79.10">
    <property type="entry name" value="Nucleoside Triphosphate Pyrophosphohydrolase"/>
    <property type="match status" value="1"/>
</dbReference>
<dbReference type="PRINTS" id="PR00502">
    <property type="entry name" value="NUDIXFAMILY"/>
</dbReference>
<feature type="domain" description="Nudix hydrolase" evidence="5">
    <location>
        <begin position="7"/>
        <end position="144"/>
    </location>
</feature>
<evidence type="ECO:0000256" key="2">
    <source>
        <dbReference type="ARBA" id="ARBA00005582"/>
    </source>
</evidence>
<dbReference type="PROSITE" id="PS00893">
    <property type="entry name" value="NUDIX_BOX"/>
    <property type="match status" value="1"/>
</dbReference>
<dbReference type="SUPFAM" id="SSF55811">
    <property type="entry name" value="Nudix"/>
    <property type="match status" value="1"/>
</dbReference>
<evidence type="ECO:0000313" key="7">
    <source>
        <dbReference type="Proteomes" id="UP001604282"/>
    </source>
</evidence>
<keyword evidence="7" id="KW-1185">Reference proteome</keyword>
<dbReference type="Pfam" id="PF00293">
    <property type="entry name" value="NUDIX"/>
    <property type="match status" value="1"/>
</dbReference>
<gene>
    <name evidence="6" type="ORF">ACGFYS_26430</name>
</gene>
<evidence type="ECO:0000256" key="1">
    <source>
        <dbReference type="ARBA" id="ARBA00001946"/>
    </source>
</evidence>
<evidence type="ECO:0000256" key="3">
    <source>
        <dbReference type="ARBA" id="ARBA00022801"/>
    </source>
</evidence>
<dbReference type="InterPro" id="IPR000086">
    <property type="entry name" value="NUDIX_hydrolase_dom"/>
</dbReference>